<dbReference type="Proteomes" id="UP001262889">
    <property type="component" value="Unassembled WGS sequence"/>
</dbReference>
<dbReference type="EMBL" id="JAVRHQ010000004">
    <property type="protein sequence ID" value="MDT0642309.1"/>
    <property type="molecule type" value="Genomic_DNA"/>
</dbReference>
<dbReference type="PANTHER" id="PTHR37422">
    <property type="entry name" value="TEICHURONIC ACID BIOSYNTHESIS PROTEIN TUAE"/>
    <property type="match status" value="1"/>
</dbReference>
<organism evidence="2 3">
    <name type="scientific">Autumnicola tepida</name>
    <dbReference type="NCBI Taxonomy" id="3075595"/>
    <lineage>
        <taxon>Bacteria</taxon>
        <taxon>Pseudomonadati</taxon>
        <taxon>Bacteroidota</taxon>
        <taxon>Flavobacteriia</taxon>
        <taxon>Flavobacteriales</taxon>
        <taxon>Flavobacteriaceae</taxon>
        <taxon>Autumnicola</taxon>
    </lineage>
</organism>
<feature type="transmembrane region" description="Helical" evidence="1">
    <location>
        <begin position="247"/>
        <end position="265"/>
    </location>
</feature>
<dbReference type="PANTHER" id="PTHR37422:SF17">
    <property type="entry name" value="O-ANTIGEN LIGASE"/>
    <property type="match status" value="1"/>
</dbReference>
<proteinExistence type="predicted"/>
<evidence type="ECO:0000256" key="1">
    <source>
        <dbReference type="SAM" id="Phobius"/>
    </source>
</evidence>
<feature type="transmembrane region" description="Helical" evidence="1">
    <location>
        <begin position="214"/>
        <end position="241"/>
    </location>
</feature>
<accession>A0ABU3C7I6</accession>
<protein>
    <submittedName>
        <fullName evidence="2">O-antigen ligase family protein</fullName>
    </submittedName>
</protein>
<reference evidence="2 3" key="1">
    <citation type="submission" date="2023-09" db="EMBL/GenBank/DDBJ databases">
        <authorList>
            <person name="Rey-Velasco X."/>
        </authorList>
    </citation>
    <scope>NUCLEOTIDE SEQUENCE [LARGE SCALE GENOMIC DNA]</scope>
    <source>
        <strain evidence="2 3">F363</strain>
    </source>
</reference>
<keyword evidence="1" id="KW-0472">Membrane</keyword>
<feature type="transmembrane region" description="Helical" evidence="1">
    <location>
        <begin position="145"/>
        <end position="163"/>
    </location>
</feature>
<name>A0ABU3C7I6_9FLAO</name>
<comment type="caution">
    <text evidence="2">The sequence shown here is derived from an EMBL/GenBank/DDBJ whole genome shotgun (WGS) entry which is preliminary data.</text>
</comment>
<dbReference type="GO" id="GO:0016874">
    <property type="term" value="F:ligase activity"/>
    <property type="evidence" value="ECO:0007669"/>
    <property type="project" value="UniProtKB-KW"/>
</dbReference>
<feature type="transmembrane region" description="Helical" evidence="1">
    <location>
        <begin position="380"/>
        <end position="397"/>
    </location>
</feature>
<feature type="transmembrane region" description="Helical" evidence="1">
    <location>
        <begin position="332"/>
        <end position="350"/>
    </location>
</feature>
<feature type="transmembrane region" description="Helical" evidence="1">
    <location>
        <begin position="357"/>
        <end position="374"/>
    </location>
</feature>
<gene>
    <name evidence="2" type="ORF">RM553_05635</name>
</gene>
<keyword evidence="3" id="KW-1185">Reference proteome</keyword>
<feature type="transmembrane region" description="Helical" evidence="1">
    <location>
        <begin position="183"/>
        <end position="202"/>
    </location>
</feature>
<keyword evidence="1" id="KW-0812">Transmembrane</keyword>
<dbReference type="RefSeq" id="WP_311533981.1">
    <property type="nucleotide sequence ID" value="NZ_JAVRHQ010000004.1"/>
</dbReference>
<dbReference type="InterPro" id="IPR051533">
    <property type="entry name" value="WaaL-like"/>
</dbReference>
<feature type="transmembrane region" description="Helical" evidence="1">
    <location>
        <begin position="122"/>
        <end position="138"/>
    </location>
</feature>
<evidence type="ECO:0000313" key="3">
    <source>
        <dbReference type="Proteomes" id="UP001262889"/>
    </source>
</evidence>
<feature type="transmembrane region" description="Helical" evidence="1">
    <location>
        <begin position="67"/>
        <end position="86"/>
    </location>
</feature>
<keyword evidence="1" id="KW-1133">Transmembrane helix</keyword>
<keyword evidence="2" id="KW-0436">Ligase</keyword>
<sequence length="419" mass="48401">MVIPFLNDLAKSRLSAYEVTAHLIKGLLFYPIPQLLLTPRQLIPIGNQSTDDMVRQLETGLATNTIYLNYLLLLYLSVLTIMLILKSPVKFRINNLKGNHWVFVLILLNVGILSSSFSLNDFIYIFLFAAFLVYSKLNRSHIRTLYNWLLVLYVYSSLILVLLKPAVSIFSDGEWAGIFSNPNGVVIVCNFIFILLLLAPYYGVRRAKVHYLHFIAITLFIFMSDSRNGLLTFAVIGLIFFVSEYKLGIVKNIAILVAFPILFFLVDRFNQIDLVSLTSSRILIWNYAFYELQDNLILGLGRDFYSLDNRLKNFPDTLVFATSSYSSFMDYIVLYGIVGSVAIVMFMRYVFLKAYGIKPVFLIFFVLFLIPNFFESYFRPPYLTINTILYLFVLFILRETLLSRNEIWSDEIEAYPSKL</sequence>
<evidence type="ECO:0000313" key="2">
    <source>
        <dbReference type="EMBL" id="MDT0642309.1"/>
    </source>
</evidence>